<dbReference type="PANTHER" id="PTHR45696:SF10">
    <property type="entry name" value="LARGE RIBOSOMAL SUBUNIT PROTEIN P1"/>
    <property type="match status" value="1"/>
</dbReference>
<sequence>MASQEIAISYAALILADEGIEITPDKLQKLLDAAKVEVEPIWTVLFAKALQGKDMNDLLLNISAGGSAGPVVVDGTLEPKGDETQDKEETKEEKKEEAGEESDDDMGLGLFD</sequence>
<dbReference type="GO" id="GO:0043021">
    <property type="term" value="F:ribonucleoprotein complex binding"/>
    <property type="evidence" value="ECO:0007669"/>
    <property type="project" value="TreeGrafter"/>
</dbReference>
<dbReference type="FunFam" id="1.10.10.1410:FF:000001">
    <property type="entry name" value="60S acidic ribosomal protein P1"/>
    <property type="match status" value="1"/>
</dbReference>
<dbReference type="InterPro" id="IPR027534">
    <property type="entry name" value="Ribosomal_P1/P2"/>
</dbReference>
<comment type="function">
    <text evidence="1">Plays an important role in the elongation step of protein synthesis.</text>
</comment>
<dbReference type="CDD" id="cd05831">
    <property type="entry name" value="Ribosomal_P1"/>
    <property type="match status" value="1"/>
</dbReference>
<gene>
    <name evidence="9" type="primary">ALTA12</name>
    <name evidence="9" type="ORF">TWF718_004219</name>
</gene>
<feature type="compositionally biased region" description="Basic and acidic residues" evidence="8">
    <location>
        <begin position="77"/>
        <end position="97"/>
    </location>
</feature>
<comment type="subunit">
    <text evidence="3">P1 and P2 exist as dimers at the large ribosomal subunit.</text>
</comment>
<evidence type="ECO:0000256" key="5">
    <source>
        <dbReference type="ARBA" id="ARBA00023274"/>
    </source>
</evidence>
<feature type="region of interest" description="Disordered" evidence="8">
    <location>
        <begin position="66"/>
        <end position="112"/>
    </location>
</feature>
<dbReference type="EMBL" id="JAVHNR010000002">
    <property type="protein sequence ID" value="KAK6351045.1"/>
    <property type="molecule type" value="Genomic_DNA"/>
</dbReference>
<keyword evidence="5" id="KW-0687">Ribonucleoprotein</keyword>
<dbReference type="GO" id="GO:0006414">
    <property type="term" value="P:translational elongation"/>
    <property type="evidence" value="ECO:0007669"/>
    <property type="project" value="InterPro"/>
</dbReference>
<dbReference type="GO" id="GO:0002181">
    <property type="term" value="P:cytoplasmic translation"/>
    <property type="evidence" value="ECO:0007669"/>
    <property type="project" value="TreeGrafter"/>
</dbReference>
<evidence type="ECO:0000313" key="10">
    <source>
        <dbReference type="Proteomes" id="UP001313282"/>
    </source>
</evidence>
<accession>A0AAN8NB34</accession>
<dbReference type="Proteomes" id="UP001313282">
    <property type="component" value="Unassembled WGS sequence"/>
</dbReference>
<evidence type="ECO:0000256" key="4">
    <source>
        <dbReference type="ARBA" id="ARBA00022980"/>
    </source>
</evidence>
<dbReference type="GO" id="GO:0022625">
    <property type="term" value="C:cytosolic large ribosomal subunit"/>
    <property type="evidence" value="ECO:0007669"/>
    <property type="project" value="TreeGrafter"/>
</dbReference>
<evidence type="ECO:0000256" key="1">
    <source>
        <dbReference type="ARBA" id="ARBA00003362"/>
    </source>
</evidence>
<evidence type="ECO:0000256" key="6">
    <source>
        <dbReference type="ARBA" id="ARBA00041116"/>
    </source>
</evidence>
<dbReference type="HAMAP" id="MF_01478">
    <property type="entry name" value="Ribosomal_L12_arch"/>
    <property type="match status" value="1"/>
</dbReference>
<reference evidence="9 10" key="1">
    <citation type="submission" date="2019-10" db="EMBL/GenBank/DDBJ databases">
        <authorList>
            <person name="Palmer J.M."/>
        </authorList>
    </citation>
    <scope>NUCLEOTIDE SEQUENCE [LARGE SCALE GENOMIC DNA]</scope>
    <source>
        <strain evidence="9 10">TWF718</strain>
    </source>
</reference>
<organism evidence="9 10">
    <name type="scientific">Orbilia javanica</name>
    <dbReference type="NCBI Taxonomy" id="47235"/>
    <lineage>
        <taxon>Eukaryota</taxon>
        <taxon>Fungi</taxon>
        <taxon>Dikarya</taxon>
        <taxon>Ascomycota</taxon>
        <taxon>Pezizomycotina</taxon>
        <taxon>Orbiliomycetes</taxon>
        <taxon>Orbiliales</taxon>
        <taxon>Orbiliaceae</taxon>
        <taxon>Orbilia</taxon>
    </lineage>
</organism>
<keyword evidence="10" id="KW-1185">Reference proteome</keyword>
<dbReference type="Gene3D" id="1.10.10.1410">
    <property type="match status" value="1"/>
</dbReference>
<evidence type="ECO:0000256" key="3">
    <source>
        <dbReference type="ARBA" id="ARBA00011266"/>
    </source>
</evidence>
<comment type="similarity">
    <text evidence="2">Belongs to the eukaryotic ribosomal protein P1/P2 family.</text>
</comment>
<evidence type="ECO:0000256" key="8">
    <source>
        <dbReference type="SAM" id="MobiDB-lite"/>
    </source>
</evidence>
<dbReference type="GO" id="GO:0030295">
    <property type="term" value="F:protein kinase activator activity"/>
    <property type="evidence" value="ECO:0007669"/>
    <property type="project" value="TreeGrafter"/>
</dbReference>
<proteinExistence type="inferred from homology"/>
<dbReference type="InterPro" id="IPR038716">
    <property type="entry name" value="P1/P2_N_sf"/>
</dbReference>
<keyword evidence="4 9" id="KW-0689">Ribosomal protein</keyword>
<dbReference type="GO" id="GO:0003735">
    <property type="term" value="F:structural constituent of ribosome"/>
    <property type="evidence" value="ECO:0007669"/>
    <property type="project" value="InterPro"/>
</dbReference>
<dbReference type="AlphaFoldDB" id="A0AAN8NB34"/>
<protein>
    <recommendedName>
        <fullName evidence="6">Large ribosomal subunit protein P1</fullName>
    </recommendedName>
    <alternativeName>
        <fullName evidence="7">60S acidic ribosomal protein P1</fullName>
    </alternativeName>
</protein>
<name>A0AAN8NB34_9PEZI</name>
<evidence type="ECO:0000256" key="2">
    <source>
        <dbReference type="ARBA" id="ARBA00005436"/>
    </source>
</evidence>
<evidence type="ECO:0000313" key="9">
    <source>
        <dbReference type="EMBL" id="KAK6351045.1"/>
    </source>
</evidence>
<comment type="caution">
    <text evidence="9">The sequence shown here is derived from an EMBL/GenBank/DDBJ whole genome shotgun (WGS) entry which is preliminary data.</text>
</comment>
<dbReference type="PANTHER" id="PTHR45696">
    <property type="entry name" value="60S ACIDIC RIBOSOMAL PROTEIN P1"/>
    <property type="match status" value="1"/>
</dbReference>
<evidence type="ECO:0000256" key="7">
    <source>
        <dbReference type="ARBA" id="ARBA00042918"/>
    </source>
</evidence>
<dbReference type="Pfam" id="PF00428">
    <property type="entry name" value="Ribosomal_60s"/>
    <property type="match status" value="1"/>
</dbReference>